<dbReference type="InterPro" id="IPR011042">
    <property type="entry name" value="6-blade_b-propeller_TolB-like"/>
</dbReference>
<dbReference type="Proteomes" id="UP000677228">
    <property type="component" value="Unassembled WGS sequence"/>
</dbReference>
<dbReference type="Gene3D" id="2.40.10.500">
    <property type="match status" value="1"/>
</dbReference>
<keyword evidence="1" id="KW-0732">Signal</keyword>
<dbReference type="Gene3D" id="2.120.10.30">
    <property type="entry name" value="TolB, C-terminal domain"/>
    <property type="match status" value="2"/>
</dbReference>
<proteinExistence type="predicted"/>
<dbReference type="Pfam" id="PF01436">
    <property type="entry name" value="NHL"/>
    <property type="match status" value="1"/>
</dbReference>
<comment type="caution">
    <text evidence="4">The sequence shown here is derived from an EMBL/GenBank/DDBJ whole genome shotgun (WGS) entry which is preliminary data.</text>
</comment>
<evidence type="ECO:0000313" key="5">
    <source>
        <dbReference type="EMBL" id="CAF3996801.1"/>
    </source>
</evidence>
<dbReference type="AlphaFoldDB" id="A0A8S2EKF0"/>
<organism evidence="4 6">
    <name type="scientific">Didymodactylos carnosus</name>
    <dbReference type="NCBI Taxonomy" id="1234261"/>
    <lineage>
        <taxon>Eukaryota</taxon>
        <taxon>Metazoa</taxon>
        <taxon>Spiralia</taxon>
        <taxon>Gnathifera</taxon>
        <taxon>Rotifera</taxon>
        <taxon>Eurotatoria</taxon>
        <taxon>Bdelloidea</taxon>
        <taxon>Philodinida</taxon>
        <taxon>Philodinidae</taxon>
        <taxon>Didymodactylos</taxon>
    </lineage>
</organism>
<evidence type="ECO:0008006" key="7">
    <source>
        <dbReference type="Google" id="ProtNLM"/>
    </source>
</evidence>
<name>A0A8S2EKF0_9BILA</name>
<evidence type="ECO:0000256" key="3">
    <source>
        <dbReference type="ARBA" id="ARBA00023180"/>
    </source>
</evidence>
<dbReference type="SUPFAM" id="SSF101898">
    <property type="entry name" value="NHL repeat"/>
    <property type="match status" value="1"/>
</dbReference>
<sequence>CTCECQLRIVTDCYMILFGELYLRLKYFPRNASYVETVANPPTICSTATWSRNAVTVAGGKESGTALNQLSWPSDIFVDDDRNVFVADLHNFRIVKYLQGETTGQLILSGRSFSPVALFVDQNKNLYVSDTSTHSVKRWAEGVTDGGELILDNRTNQFVVPYGIYVDKSGILYTSDWQQHQVLKWNLSDSSRSSVVAGGHGNGSASNQLNEPGGIWVNEADETVYIADTENHRIQRWSPSSSTGVTVAGGNKNGTNLNQLIEPSSVTIDGSGNVYVSDIENHRVMQWPVGSKEGRIIAGTTGSAGTGPDQLNLPDGIQFDKMGNLYVADLANGRVQMFTIIGNDCNGGKSHL</sequence>
<dbReference type="PANTHER" id="PTHR10680:SF28">
    <property type="entry name" value="SMP-30_GLUCONOLACTONASE_LRE-LIKE REGION DOMAIN-CONTAINING PROTEIN"/>
    <property type="match status" value="1"/>
</dbReference>
<dbReference type="Proteomes" id="UP000682733">
    <property type="component" value="Unassembled WGS sequence"/>
</dbReference>
<accession>A0A8S2EKF0</accession>
<keyword evidence="3" id="KW-0325">Glycoprotein</keyword>
<evidence type="ECO:0000256" key="1">
    <source>
        <dbReference type="ARBA" id="ARBA00022729"/>
    </source>
</evidence>
<feature type="non-terminal residue" evidence="4">
    <location>
        <position position="1"/>
    </location>
</feature>
<keyword evidence="2" id="KW-0677">Repeat</keyword>
<dbReference type="EMBL" id="CAJNOK010013510">
    <property type="protein sequence ID" value="CAF1185726.1"/>
    <property type="molecule type" value="Genomic_DNA"/>
</dbReference>
<evidence type="ECO:0000313" key="4">
    <source>
        <dbReference type="EMBL" id="CAF1185726.1"/>
    </source>
</evidence>
<reference evidence="4" key="1">
    <citation type="submission" date="2021-02" db="EMBL/GenBank/DDBJ databases">
        <authorList>
            <person name="Nowell W R."/>
        </authorList>
    </citation>
    <scope>NUCLEOTIDE SEQUENCE</scope>
</reference>
<dbReference type="EMBL" id="CAJOBA010035036">
    <property type="protein sequence ID" value="CAF3996801.1"/>
    <property type="molecule type" value="Genomic_DNA"/>
</dbReference>
<dbReference type="InterPro" id="IPR001258">
    <property type="entry name" value="NHL_repeat"/>
</dbReference>
<protein>
    <recommendedName>
        <fullName evidence="7">NHL repeat-containing protein</fullName>
    </recommendedName>
</protein>
<dbReference type="GO" id="GO:0005576">
    <property type="term" value="C:extracellular region"/>
    <property type="evidence" value="ECO:0007669"/>
    <property type="project" value="TreeGrafter"/>
</dbReference>
<dbReference type="CDD" id="cd05819">
    <property type="entry name" value="NHL"/>
    <property type="match status" value="1"/>
</dbReference>
<gene>
    <name evidence="4" type="ORF">OVA965_LOCUS23283</name>
    <name evidence="5" type="ORF">TMI583_LOCUS23998</name>
</gene>
<dbReference type="PANTHER" id="PTHR10680">
    <property type="entry name" value="PEPTIDYL-GLYCINE ALPHA-AMIDATING MONOOXYGENASE"/>
    <property type="match status" value="1"/>
</dbReference>
<evidence type="ECO:0000313" key="6">
    <source>
        <dbReference type="Proteomes" id="UP000677228"/>
    </source>
</evidence>
<evidence type="ECO:0000256" key="2">
    <source>
        <dbReference type="ARBA" id="ARBA00022737"/>
    </source>
</evidence>